<proteinExistence type="inferred from homology"/>
<keyword evidence="1" id="KW-0479">Metal-binding</keyword>
<dbReference type="GO" id="GO:0046872">
    <property type="term" value="F:metal ion binding"/>
    <property type="evidence" value="ECO:0007669"/>
    <property type="project" value="UniProtKB-KW"/>
</dbReference>
<dbReference type="Pfam" id="PF13661">
    <property type="entry name" value="2OG-FeII_Oxy_4"/>
    <property type="match status" value="1"/>
</dbReference>
<dbReference type="PROSITE" id="PS51471">
    <property type="entry name" value="FE2OG_OXY"/>
    <property type="match status" value="1"/>
</dbReference>
<dbReference type="RefSeq" id="WP_210432149.1">
    <property type="nucleotide sequence ID" value="NZ_BKCM01000002.1"/>
</dbReference>
<organism evidence="3 4">
    <name type="scientific">Iodidimonas gelatinilytica</name>
    <dbReference type="NCBI Taxonomy" id="1236966"/>
    <lineage>
        <taxon>Bacteria</taxon>
        <taxon>Pseudomonadati</taxon>
        <taxon>Pseudomonadota</taxon>
        <taxon>Alphaproteobacteria</taxon>
        <taxon>Iodidimonadales</taxon>
        <taxon>Iodidimonadaceae</taxon>
        <taxon>Iodidimonas</taxon>
    </lineage>
</organism>
<evidence type="ECO:0000256" key="1">
    <source>
        <dbReference type="RuleBase" id="RU003682"/>
    </source>
</evidence>
<dbReference type="GO" id="GO:0006449">
    <property type="term" value="P:regulation of translational termination"/>
    <property type="evidence" value="ECO:0007669"/>
    <property type="project" value="TreeGrafter"/>
</dbReference>
<comment type="caution">
    <text evidence="3">The sequence shown here is derived from an EMBL/GenBank/DDBJ whole genome shotgun (WGS) entry which is preliminary data.</text>
</comment>
<dbReference type="PANTHER" id="PTHR12117">
    <property type="entry name" value="HISTONE ACETYLTRANSFERASE COMPLEX"/>
    <property type="match status" value="1"/>
</dbReference>
<dbReference type="GO" id="GO:0031543">
    <property type="term" value="F:peptidyl-proline dioxygenase activity"/>
    <property type="evidence" value="ECO:0007669"/>
    <property type="project" value="TreeGrafter"/>
</dbReference>
<dbReference type="PANTHER" id="PTHR12117:SF0">
    <property type="entry name" value="PROLYL 3-HYDROXYLASE OGFOD1"/>
    <property type="match status" value="1"/>
</dbReference>
<reference evidence="3 4" key="1">
    <citation type="submission" date="2019-09" db="EMBL/GenBank/DDBJ databases">
        <title>NBRP : Genome information of microbial organism related human and environment.</title>
        <authorList>
            <person name="Hattori M."/>
            <person name="Oshima K."/>
            <person name="Inaba H."/>
            <person name="Suda W."/>
            <person name="Sakamoto M."/>
            <person name="Iino T."/>
            <person name="Kitahara M."/>
            <person name="Oshida Y."/>
            <person name="Iida T."/>
            <person name="Kudo T."/>
            <person name="Itoh T."/>
            <person name="Ohkuma M."/>
        </authorList>
    </citation>
    <scope>NUCLEOTIDE SEQUENCE [LARGE SCALE GENOMIC DNA]</scope>
    <source>
        <strain evidence="3 4">Mie-1</strain>
    </source>
</reference>
<protein>
    <submittedName>
        <fullName evidence="3">2OG-Fe(II) oxygenase</fullName>
    </submittedName>
</protein>
<dbReference type="AlphaFoldDB" id="A0A5A7MWF3"/>
<dbReference type="Gene3D" id="2.60.120.620">
    <property type="entry name" value="q2cbj1_9rhob like domain"/>
    <property type="match status" value="1"/>
</dbReference>
<sequence length="243" mass="28178">MPNDLSKLFSINPDLDRKALAKTFKSQGNRLQIADVLNDKSAALLHATLLRNTPWGFAWFDGTHQFMRNEEARAKSPQDFAALNQSIMERARAHYTYLYYCYPMLQAYLEKWHPDHVLMRFLEFLNSAPMLELVREISGLSDLFKADAQATFFGPSHFLLRHSDDVPGQHRRMAYVFGFSKDWREDWGGYLQFFKDNADMDLAMMPRFNVLSIFTTDHIHSVGQVAPFATAPRLSITGWFRDQ</sequence>
<evidence type="ECO:0000313" key="4">
    <source>
        <dbReference type="Proteomes" id="UP000325187"/>
    </source>
</evidence>
<evidence type="ECO:0000313" key="3">
    <source>
        <dbReference type="EMBL" id="GEQ99804.1"/>
    </source>
</evidence>
<dbReference type="EMBL" id="BKCM01000002">
    <property type="protein sequence ID" value="GEQ99804.1"/>
    <property type="molecule type" value="Genomic_DNA"/>
</dbReference>
<comment type="similarity">
    <text evidence="1">Belongs to the iron/ascorbate-dependent oxidoreductase family.</text>
</comment>
<dbReference type="InterPro" id="IPR051842">
    <property type="entry name" value="uS12_prolyl_hydroxylase"/>
</dbReference>
<gene>
    <name evidence="3" type="ORF">JCM17845_04280</name>
</gene>
<evidence type="ECO:0000259" key="2">
    <source>
        <dbReference type="PROSITE" id="PS51471"/>
    </source>
</evidence>
<accession>A0A5A7MWF3</accession>
<dbReference type="InterPro" id="IPR005123">
    <property type="entry name" value="Oxoglu/Fe-dep_dioxygenase_dom"/>
</dbReference>
<keyword evidence="1" id="KW-0560">Oxidoreductase</keyword>
<name>A0A5A7MWF3_9PROT</name>
<dbReference type="Proteomes" id="UP000325187">
    <property type="component" value="Unassembled WGS sequence"/>
</dbReference>
<dbReference type="GO" id="GO:0005737">
    <property type="term" value="C:cytoplasm"/>
    <property type="evidence" value="ECO:0007669"/>
    <property type="project" value="TreeGrafter"/>
</dbReference>
<keyword evidence="1" id="KW-0408">Iron</keyword>
<dbReference type="InterPro" id="IPR039558">
    <property type="entry name" value="TPA1/OFD1_N"/>
</dbReference>
<feature type="domain" description="Fe2OG dioxygenase" evidence="2">
    <location>
        <begin position="126"/>
        <end position="242"/>
    </location>
</feature>
<keyword evidence="4" id="KW-1185">Reference proteome</keyword>